<dbReference type="Pfam" id="PF13621">
    <property type="entry name" value="Cupin_8"/>
    <property type="match status" value="1"/>
</dbReference>
<organism evidence="2 3">
    <name type="scientific">Pocillopora damicornis</name>
    <name type="common">Cauliflower coral</name>
    <name type="synonym">Millepora damicornis</name>
    <dbReference type="NCBI Taxonomy" id="46731"/>
    <lineage>
        <taxon>Eukaryota</taxon>
        <taxon>Metazoa</taxon>
        <taxon>Cnidaria</taxon>
        <taxon>Anthozoa</taxon>
        <taxon>Hexacorallia</taxon>
        <taxon>Scleractinia</taxon>
        <taxon>Astrocoeniina</taxon>
        <taxon>Pocilloporidae</taxon>
        <taxon>Pocillopora</taxon>
    </lineage>
</organism>
<sequence length="438" mass="50755">MQNVPSIFFSAVDVMARNGQPLQIVFAFFVVLQVCEGERYYKAENCGEEANKHEEYSISQTVIEESLFMISPEDFYYNFLVKHRPFVMRRVARNWPAYTVWTETYLIQSLTEDLQVSVIKGLQNFPFGGESNMPVKEFFSRYSQEDLTLCDEPTMEMLNDIRAPLCAQCHQFMEKMTVKFWFHHRHKKASTSLFFQPDEQLLTVLNGSATVILISPLHSEKLPFDGDELLAISSFDTGYTLSSRGIPYLTVNLVKGDMLYIPQMWWQHVTFSTEYNLFVQFLWPSKTAITSGNLQSSTQIRGDHLPSIPASLRNLLRKYEEKFLMMDVRPVVCLDQDKRMSEYTFETGKMSPDEYEAIHNGPDFSEEEPCNFDASNLQSPCHFATCFEDPESPICIRYILDYCSHWEDRGCAIELPQLLNKVEKSLMKQITSLKSSYQ</sequence>
<dbReference type="InterPro" id="IPR041667">
    <property type="entry name" value="Cupin_8"/>
</dbReference>
<gene>
    <name evidence="2" type="ORF">pdam_00007698</name>
</gene>
<protein>
    <recommendedName>
        <fullName evidence="1">Cupin-like domain-containing protein</fullName>
    </recommendedName>
</protein>
<dbReference type="EMBL" id="RCHS01002585">
    <property type="protein sequence ID" value="RMX46733.1"/>
    <property type="molecule type" value="Genomic_DNA"/>
</dbReference>
<evidence type="ECO:0000259" key="1">
    <source>
        <dbReference type="Pfam" id="PF13621"/>
    </source>
</evidence>
<dbReference type="Gene3D" id="2.60.120.650">
    <property type="entry name" value="Cupin"/>
    <property type="match status" value="1"/>
</dbReference>
<dbReference type="Proteomes" id="UP000275408">
    <property type="component" value="Unassembled WGS sequence"/>
</dbReference>
<feature type="domain" description="Cupin-like" evidence="1">
    <location>
        <begin position="72"/>
        <end position="286"/>
    </location>
</feature>
<proteinExistence type="predicted"/>
<dbReference type="STRING" id="46731.A0A3M6TZA8"/>
<comment type="caution">
    <text evidence="2">The sequence shown here is derived from an EMBL/GenBank/DDBJ whole genome shotgun (WGS) entry which is preliminary data.</text>
</comment>
<evidence type="ECO:0000313" key="3">
    <source>
        <dbReference type="Proteomes" id="UP000275408"/>
    </source>
</evidence>
<name>A0A3M6TZA8_POCDA</name>
<accession>A0A3M6TZA8</accession>
<keyword evidence="3" id="KW-1185">Reference proteome</keyword>
<dbReference type="SUPFAM" id="SSF51197">
    <property type="entry name" value="Clavaminate synthase-like"/>
    <property type="match status" value="1"/>
</dbReference>
<evidence type="ECO:0000313" key="2">
    <source>
        <dbReference type="EMBL" id="RMX46733.1"/>
    </source>
</evidence>
<dbReference type="PANTHER" id="PTHR12461:SF91">
    <property type="entry name" value="JMJC DOMAIN-CONTAINING PROTEIN"/>
    <property type="match status" value="1"/>
</dbReference>
<reference evidence="2 3" key="1">
    <citation type="journal article" date="2018" name="Sci. Rep.">
        <title>Comparative analysis of the Pocillopora damicornis genome highlights role of immune system in coral evolution.</title>
        <authorList>
            <person name="Cunning R."/>
            <person name="Bay R.A."/>
            <person name="Gillette P."/>
            <person name="Baker A.C."/>
            <person name="Traylor-Knowles N."/>
        </authorList>
    </citation>
    <scope>NUCLEOTIDE SEQUENCE [LARGE SCALE GENOMIC DNA]</scope>
    <source>
        <strain evidence="2">RSMAS</strain>
        <tissue evidence="2">Whole animal</tissue>
    </source>
</reference>
<dbReference type="PANTHER" id="PTHR12461">
    <property type="entry name" value="HYPOXIA-INDUCIBLE FACTOR 1 ALPHA INHIBITOR-RELATED"/>
    <property type="match status" value="1"/>
</dbReference>
<dbReference type="AlphaFoldDB" id="A0A3M6TZA8"/>
<dbReference type="OrthoDB" id="5947919at2759"/>